<name>A0A150P8F0_SORCE</name>
<organism evidence="4 5">
    <name type="scientific">Sorangium cellulosum</name>
    <name type="common">Polyangium cellulosum</name>
    <dbReference type="NCBI Taxonomy" id="56"/>
    <lineage>
        <taxon>Bacteria</taxon>
        <taxon>Pseudomonadati</taxon>
        <taxon>Myxococcota</taxon>
        <taxon>Polyangia</taxon>
        <taxon>Polyangiales</taxon>
        <taxon>Polyangiaceae</taxon>
        <taxon>Sorangium</taxon>
    </lineage>
</organism>
<dbReference type="PRINTS" id="PR00081">
    <property type="entry name" value="GDHRDH"/>
</dbReference>
<dbReference type="SMART" id="SM00822">
    <property type="entry name" value="PKS_KR"/>
    <property type="match status" value="1"/>
</dbReference>
<dbReference type="AlphaFoldDB" id="A0A150P8F0"/>
<dbReference type="PROSITE" id="PS00061">
    <property type="entry name" value="ADH_SHORT"/>
    <property type="match status" value="1"/>
</dbReference>
<dbReference type="NCBIfam" id="NF005095">
    <property type="entry name" value="PRK06523.1"/>
    <property type="match status" value="1"/>
</dbReference>
<evidence type="ECO:0000313" key="4">
    <source>
        <dbReference type="EMBL" id="KYF51984.1"/>
    </source>
</evidence>
<sequence>MSSKLDLSKEFIGRRALVTGGSRGIGAAIARRLLDGGARVVVAARSRGDATPAAATFISGDVRTIEGVKAIAGDALAALGGLDILVNNAGGSRAFSTGGSETIPDEEWQDALALNLLSAVRLTNAVLPALRASRAAAIVNISSTAATMPAGSFAHYCAAKAALDTYSRALAVELASSGVRVNVVTPGPVATPSSDDLRKRYTDEMGLPDDAFLQQVPLGRVGATDDVAEVVALLASNRGKWLTGVNYRVDGGQTAR</sequence>
<reference evidence="4 5" key="1">
    <citation type="submission" date="2014-02" db="EMBL/GenBank/DDBJ databases">
        <title>The small core and large imbalanced accessory genome model reveals a collaborative survival strategy of Sorangium cellulosum strains in nature.</title>
        <authorList>
            <person name="Han K."/>
            <person name="Peng R."/>
            <person name="Blom J."/>
            <person name="Li Y.-Z."/>
        </authorList>
    </citation>
    <scope>NUCLEOTIDE SEQUENCE [LARGE SCALE GENOMIC DNA]</scope>
    <source>
        <strain evidence="4 5">So0157-25</strain>
    </source>
</reference>
<dbReference type="EMBL" id="JELY01002643">
    <property type="protein sequence ID" value="KYF51984.1"/>
    <property type="molecule type" value="Genomic_DNA"/>
</dbReference>
<comment type="similarity">
    <text evidence="1">Belongs to the short-chain dehydrogenases/reductases (SDR) family.</text>
</comment>
<gene>
    <name evidence="4" type="ORF">BE08_32345</name>
</gene>
<dbReference type="PANTHER" id="PTHR43639">
    <property type="entry name" value="OXIDOREDUCTASE, SHORT-CHAIN DEHYDROGENASE/REDUCTASE FAMILY (AFU_ORTHOLOGUE AFUA_5G02870)"/>
    <property type="match status" value="1"/>
</dbReference>
<evidence type="ECO:0000256" key="1">
    <source>
        <dbReference type="ARBA" id="ARBA00006484"/>
    </source>
</evidence>
<keyword evidence="2" id="KW-0560">Oxidoreductase</keyword>
<evidence type="ECO:0000259" key="3">
    <source>
        <dbReference type="SMART" id="SM00822"/>
    </source>
</evidence>
<dbReference type="Proteomes" id="UP000075420">
    <property type="component" value="Unassembled WGS sequence"/>
</dbReference>
<feature type="domain" description="Ketoreductase" evidence="3">
    <location>
        <begin position="14"/>
        <end position="192"/>
    </location>
</feature>
<evidence type="ECO:0000313" key="5">
    <source>
        <dbReference type="Proteomes" id="UP000075420"/>
    </source>
</evidence>
<comment type="caution">
    <text evidence="4">The sequence shown here is derived from an EMBL/GenBank/DDBJ whole genome shotgun (WGS) entry which is preliminary data.</text>
</comment>
<evidence type="ECO:0000256" key="2">
    <source>
        <dbReference type="ARBA" id="ARBA00023002"/>
    </source>
</evidence>
<dbReference type="FunFam" id="3.40.50.720:FF:000084">
    <property type="entry name" value="Short-chain dehydrogenase reductase"/>
    <property type="match status" value="1"/>
</dbReference>
<dbReference type="InterPro" id="IPR036291">
    <property type="entry name" value="NAD(P)-bd_dom_sf"/>
</dbReference>
<dbReference type="Pfam" id="PF13561">
    <property type="entry name" value="adh_short_C2"/>
    <property type="match status" value="1"/>
</dbReference>
<dbReference type="PANTHER" id="PTHR43639:SF1">
    <property type="entry name" value="SHORT-CHAIN DEHYDROGENASE_REDUCTASE FAMILY PROTEIN"/>
    <property type="match status" value="1"/>
</dbReference>
<dbReference type="InterPro" id="IPR057326">
    <property type="entry name" value="KR_dom"/>
</dbReference>
<dbReference type="CDD" id="cd05233">
    <property type="entry name" value="SDR_c"/>
    <property type="match status" value="1"/>
</dbReference>
<dbReference type="GO" id="GO:0016491">
    <property type="term" value="F:oxidoreductase activity"/>
    <property type="evidence" value="ECO:0007669"/>
    <property type="project" value="UniProtKB-KW"/>
</dbReference>
<dbReference type="PRINTS" id="PR00080">
    <property type="entry name" value="SDRFAMILY"/>
</dbReference>
<dbReference type="InterPro" id="IPR020904">
    <property type="entry name" value="Sc_DH/Rdtase_CS"/>
</dbReference>
<dbReference type="InterPro" id="IPR002347">
    <property type="entry name" value="SDR_fam"/>
</dbReference>
<protein>
    <submittedName>
        <fullName evidence="4">Short-chain dehydrogenase</fullName>
    </submittedName>
</protein>
<proteinExistence type="inferred from homology"/>
<accession>A0A150P8F0</accession>
<dbReference type="Gene3D" id="3.40.50.720">
    <property type="entry name" value="NAD(P)-binding Rossmann-like Domain"/>
    <property type="match status" value="1"/>
</dbReference>
<dbReference type="SUPFAM" id="SSF51735">
    <property type="entry name" value="NAD(P)-binding Rossmann-fold domains"/>
    <property type="match status" value="1"/>
</dbReference>